<protein>
    <recommendedName>
        <fullName evidence="4">Cell division protein FtsZ</fullName>
    </recommendedName>
</protein>
<comment type="similarity">
    <text evidence="1 4">Belongs to the FtsZ family.</text>
</comment>
<dbReference type="PANTHER" id="PTHR30314">
    <property type="entry name" value="CELL DIVISION PROTEIN FTSZ-RELATED"/>
    <property type="match status" value="1"/>
</dbReference>
<sequence>MWEKDATKINIHVIGVGGCGGNAISNMSSASAHSTIRFSSINTDISALNQCQNLSHKQSQEHSTKHEVVLIGEHTTKGFGAGANPEVAKHAAEHSIELLKALIADDTLIIVIAGLGGGTGSGATSVLLDLASEMGIDALCFVTLPFKSEGDKRKEIAYHALEEIKRKANATLVLSNDALITALDATVGIISAFRHCDTQMQRIVESIITMLTSTGYINVDINDFSHILSLEGDTALGVGVAHSDETLCDALTHALKNPLVQTNHIKGTQGVIVQLSCQQEPSLAMYESMLAELQTLIDSSRALIISGVTISEELPHFAEVLVIATGIPPDAQSEPSSEKIVEMKRPRLSQPYNGKSEYLDTPTFVRLKGKG</sequence>
<feature type="binding site" evidence="4">
    <location>
        <position position="153"/>
    </location>
    <ligand>
        <name>GTP</name>
        <dbReference type="ChEBI" id="CHEBI:37565"/>
    </ligand>
</feature>
<dbReference type="GO" id="GO:0003924">
    <property type="term" value="F:GTPase activity"/>
    <property type="evidence" value="ECO:0007669"/>
    <property type="project" value="UniProtKB-UniRule"/>
</dbReference>
<dbReference type="SUPFAM" id="SSF55307">
    <property type="entry name" value="Tubulin C-terminal domain-like"/>
    <property type="match status" value="1"/>
</dbReference>
<evidence type="ECO:0000256" key="1">
    <source>
        <dbReference type="ARBA" id="ARBA00009690"/>
    </source>
</evidence>
<evidence type="ECO:0000259" key="7">
    <source>
        <dbReference type="SMART" id="SM00865"/>
    </source>
</evidence>
<dbReference type="GO" id="GO:0051258">
    <property type="term" value="P:protein polymerization"/>
    <property type="evidence" value="ECO:0007669"/>
    <property type="project" value="UniProtKB-UniRule"/>
</dbReference>
<dbReference type="Gene3D" id="3.30.1330.20">
    <property type="entry name" value="Tubulin/FtsZ, C-terminal domain"/>
    <property type="match status" value="1"/>
</dbReference>
<dbReference type="PRINTS" id="PR00423">
    <property type="entry name" value="CELLDVISFTSZ"/>
</dbReference>
<dbReference type="OrthoDB" id="9813375at2"/>
<dbReference type="SMART" id="SM00865">
    <property type="entry name" value="Tubulin_C"/>
    <property type="match status" value="1"/>
</dbReference>
<dbReference type="KEGG" id="alt:ambt_12030"/>
<dbReference type="Proteomes" id="UP000000683">
    <property type="component" value="Chromosome"/>
</dbReference>
<organism evidence="8 9">
    <name type="scientific">Alteromonas naphthalenivorans</name>
    <dbReference type="NCBI Taxonomy" id="715451"/>
    <lineage>
        <taxon>Bacteria</taxon>
        <taxon>Pseudomonadati</taxon>
        <taxon>Pseudomonadota</taxon>
        <taxon>Gammaproteobacteria</taxon>
        <taxon>Alteromonadales</taxon>
        <taxon>Alteromonadaceae</taxon>
        <taxon>Alteromonas/Salinimonas group</taxon>
        <taxon>Alteromonas</taxon>
    </lineage>
</organism>
<comment type="function">
    <text evidence="4">Essential cell division protein that forms a contractile ring structure (Z ring) at the future cell division site. The regulation of the ring assembly controls the timing and the location of cell division. One of the functions of the FtsZ ring is to recruit other cell division proteins to the septum to produce a new cell wall between the dividing cells. Binds GTP and shows GTPase activity.</text>
</comment>
<evidence type="ECO:0000313" key="9">
    <source>
        <dbReference type="Proteomes" id="UP000000683"/>
    </source>
</evidence>
<accession>F5ZDG4</accession>
<dbReference type="GO" id="GO:0000917">
    <property type="term" value="P:division septum assembly"/>
    <property type="evidence" value="ECO:0007669"/>
    <property type="project" value="UniProtKB-KW"/>
</dbReference>
<evidence type="ECO:0000313" key="8">
    <source>
        <dbReference type="EMBL" id="AEF03926.1"/>
    </source>
</evidence>
<dbReference type="GO" id="GO:0005525">
    <property type="term" value="F:GTP binding"/>
    <property type="evidence" value="ECO:0007669"/>
    <property type="project" value="UniProtKB-UniRule"/>
</dbReference>
<dbReference type="Pfam" id="PF12327">
    <property type="entry name" value="FtsZ_C"/>
    <property type="match status" value="1"/>
</dbReference>
<dbReference type="Pfam" id="PF00091">
    <property type="entry name" value="Tubulin"/>
    <property type="match status" value="1"/>
</dbReference>
<dbReference type="AlphaFoldDB" id="F5ZDG4"/>
<keyword evidence="9" id="KW-1185">Reference proteome</keyword>
<keyword evidence="2 4" id="KW-0547">Nucleotide-binding</keyword>
<evidence type="ECO:0000256" key="5">
    <source>
        <dbReference type="SAM" id="MobiDB-lite"/>
    </source>
</evidence>
<dbReference type="GO" id="GO:0005874">
    <property type="term" value="C:microtubule"/>
    <property type="evidence" value="ECO:0007669"/>
    <property type="project" value="InterPro"/>
</dbReference>
<dbReference type="GO" id="GO:0043093">
    <property type="term" value="P:FtsZ-dependent cytokinesis"/>
    <property type="evidence" value="ECO:0007669"/>
    <property type="project" value="UniProtKB-UniRule"/>
</dbReference>
<dbReference type="eggNOG" id="COG0206">
    <property type="taxonomic scope" value="Bacteria"/>
</dbReference>
<proteinExistence type="inferred from homology"/>
<dbReference type="CDD" id="cd02201">
    <property type="entry name" value="FtsZ_type1"/>
    <property type="match status" value="1"/>
</dbReference>
<dbReference type="InterPro" id="IPR008280">
    <property type="entry name" value="Tub_FtsZ_C"/>
</dbReference>
<evidence type="ECO:0000256" key="3">
    <source>
        <dbReference type="ARBA" id="ARBA00023134"/>
    </source>
</evidence>
<evidence type="ECO:0000259" key="6">
    <source>
        <dbReference type="SMART" id="SM00864"/>
    </source>
</evidence>
<dbReference type="InterPro" id="IPR037103">
    <property type="entry name" value="Tubulin/FtsZ-like_C"/>
</dbReference>
<feature type="binding site" evidence="4">
    <location>
        <position position="149"/>
    </location>
    <ligand>
        <name>GTP</name>
        <dbReference type="ChEBI" id="CHEBI:37565"/>
    </ligand>
</feature>
<dbReference type="InterPro" id="IPR017975">
    <property type="entry name" value="Tubulin_CS"/>
</dbReference>
<dbReference type="InterPro" id="IPR036525">
    <property type="entry name" value="Tubulin/FtsZ_GTPase_sf"/>
</dbReference>
<reference evidence="8 9" key="1">
    <citation type="journal article" date="2011" name="J. Bacteriol.">
        <title>Complete genome sequence of the polycyclic aromatic hydrocarbon-degrading bacterium Alteromonas sp. strain SN2.</title>
        <authorList>
            <person name="Jin H.M."/>
            <person name="Jeong H."/>
            <person name="Moon E.J."/>
            <person name="Math R.K."/>
            <person name="Lee K."/>
            <person name="Kim H.J."/>
            <person name="Jeon C.O."/>
            <person name="Oh T.K."/>
            <person name="Kim J.F."/>
        </authorList>
    </citation>
    <scope>NUCLEOTIDE SEQUENCE [LARGE SCALE GENOMIC DNA]</scope>
    <source>
        <strain evidence="9">JCM 17741 / KACC 18427 / KCTC 11700BP / SN2</strain>
    </source>
</reference>
<feature type="binding site" evidence="4">
    <location>
        <begin position="118"/>
        <end position="120"/>
    </location>
    <ligand>
        <name>GTP</name>
        <dbReference type="ChEBI" id="CHEBI:37565"/>
    </ligand>
</feature>
<dbReference type="Gene3D" id="3.40.50.1440">
    <property type="entry name" value="Tubulin/FtsZ, GTPase domain"/>
    <property type="match status" value="1"/>
</dbReference>
<feature type="compositionally biased region" description="Basic and acidic residues" evidence="5">
    <location>
        <begin position="336"/>
        <end position="345"/>
    </location>
</feature>
<dbReference type="HAMAP" id="MF_00909">
    <property type="entry name" value="FtsZ"/>
    <property type="match status" value="1"/>
</dbReference>
<dbReference type="PROSITE" id="PS00227">
    <property type="entry name" value="TUBULIN"/>
    <property type="match status" value="1"/>
</dbReference>
<keyword evidence="4" id="KW-0131">Cell cycle</keyword>
<evidence type="ECO:0000256" key="4">
    <source>
        <dbReference type="HAMAP-Rule" id="MF_00909"/>
    </source>
</evidence>
<comment type="subunit">
    <text evidence="4">Homodimer. Polymerizes to form a dynamic ring structure in a strictly GTP-dependent manner. Interacts directly with several other division proteins.</text>
</comment>
<keyword evidence="4" id="KW-0717">Septation</keyword>
<name>F5ZDG4_ALTNA</name>
<dbReference type="GO" id="GO:0007017">
    <property type="term" value="P:microtubule-based process"/>
    <property type="evidence" value="ECO:0007669"/>
    <property type="project" value="InterPro"/>
</dbReference>
<dbReference type="SMART" id="SM00864">
    <property type="entry name" value="Tubulin"/>
    <property type="match status" value="1"/>
</dbReference>
<dbReference type="SUPFAM" id="SSF52490">
    <property type="entry name" value="Tubulin nucleotide-binding domain-like"/>
    <property type="match status" value="1"/>
</dbReference>
<feature type="domain" description="Tubulin/FtsZ 2-layer sandwich" evidence="7">
    <location>
        <begin position="217"/>
        <end position="336"/>
    </location>
</feature>
<keyword evidence="4" id="KW-0963">Cytoplasm</keyword>
<dbReference type="EMBL" id="CP002339">
    <property type="protein sequence ID" value="AEF03926.1"/>
    <property type="molecule type" value="Genomic_DNA"/>
</dbReference>
<keyword evidence="4 8" id="KW-0132">Cell division</keyword>
<evidence type="ECO:0000256" key="2">
    <source>
        <dbReference type="ARBA" id="ARBA00022741"/>
    </source>
</evidence>
<feature type="region of interest" description="Disordered" evidence="5">
    <location>
        <begin position="331"/>
        <end position="357"/>
    </location>
</feature>
<dbReference type="InterPro" id="IPR000158">
    <property type="entry name" value="Cell_div_FtsZ"/>
</dbReference>
<dbReference type="HOGENOM" id="CLU_024865_0_1_6"/>
<feature type="binding site" evidence="4">
    <location>
        <position position="197"/>
    </location>
    <ligand>
        <name>GTP</name>
        <dbReference type="ChEBI" id="CHEBI:37565"/>
    </ligand>
</feature>
<gene>
    <name evidence="4" type="primary">ftsZ</name>
    <name evidence="8" type="ordered locus">ambt_12030</name>
</gene>
<dbReference type="InterPro" id="IPR003008">
    <property type="entry name" value="Tubulin_FtsZ_GTPase"/>
</dbReference>
<comment type="subcellular location">
    <subcellularLocation>
        <location evidence="4">Cytoplasm</location>
    </subcellularLocation>
    <text evidence="4">Assembles at midcell at the inner surface of the cytoplasmic membrane.</text>
</comment>
<feature type="domain" description="Tubulin/FtsZ GTPase" evidence="6">
    <location>
        <begin position="10"/>
        <end position="215"/>
    </location>
</feature>
<dbReference type="InterPro" id="IPR018316">
    <property type="entry name" value="Tubulin/FtsZ_2-layer-sand-dom"/>
</dbReference>
<keyword evidence="3 4" id="KW-0342">GTP-binding</keyword>
<dbReference type="PROSITE" id="PS51257">
    <property type="entry name" value="PROKAR_LIPOPROTEIN"/>
    <property type="match status" value="1"/>
</dbReference>
<dbReference type="InterPro" id="IPR045061">
    <property type="entry name" value="FtsZ/CetZ"/>
</dbReference>
<dbReference type="GO" id="GO:0005737">
    <property type="term" value="C:cytoplasm"/>
    <property type="evidence" value="ECO:0007669"/>
    <property type="project" value="UniProtKB-SubCell"/>
</dbReference>
<comment type="caution">
    <text evidence="4">Lacks conserved residue(s) required for the propagation of feature annotation.</text>
</comment>
<dbReference type="GO" id="GO:0032153">
    <property type="term" value="C:cell division site"/>
    <property type="evidence" value="ECO:0007669"/>
    <property type="project" value="UniProtKB-UniRule"/>
</dbReference>
<dbReference type="RefSeq" id="WP_013784857.1">
    <property type="nucleotide sequence ID" value="NC_015554.1"/>
</dbReference>
<dbReference type="PANTHER" id="PTHR30314:SF3">
    <property type="entry name" value="MITOCHONDRIAL DIVISION PROTEIN FSZA"/>
    <property type="match status" value="1"/>
</dbReference>
<dbReference type="InterPro" id="IPR024757">
    <property type="entry name" value="FtsZ_C"/>
</dbReference>